<dbReference type="Pfam" id="PF16938">
    <property type="entry name" value="Phage_holin_Dp1"/>
    <property type="match status" value="1"/>
</dbReference>
<reference evidence="3" key="2">
    <citation type="submission" date="2017-05" db="EMBL/GenBank/DDBJ databases">
        <authorList>
            <consortium name="The Broad Institute Genomics Platform"/>
            <consortium name="The Broad Institute Genomic Center for Infectious Diseases"/>
            <person name="Earl A."/>
            <person name="Manson A."/>
            <person name="Schwartman J."/>
            <person name="Gilmore M."/>
            <person name="Abouelleil A."/>
            <person name="Cao P."/>
            <person name="Chapman S."/>
            <person name="Cusick C."/>
            <person name="Shea T."/>
            <person name="Young S."/>
            <person name="Neafsey D."/>
            <person name="Nusbaum C."/>
            <person name="Birren B."/>
        </authorList>
    </citation>
    <scope>NUCLEOTIDE SEQUENCE</scope>
    <source>
        <strain evidence="3">9E7_DIV0242</strain>
    </source>
</reference>
<dbReference type="Proteomes" id="UP000195141">
    <property type="component" value="Chromosome"/>
</dbReference>
<gene>
    <name evidence="2" type="ORF">A5888_001441</name>
    <name evidence="3" type="ORF">A5888_002678</name>
</gene>
<dbReference type="EMBL" id="CP147247">
    <property type="protein sequence ID" value="WYJ90910.1"/>
    <property type="molecule type" value="Genomic_DNA"/>
</dbReference>
<proteinExistence type="predicted"/>
<sequence>MNNKTYDYLKWIVLTVMPALAVLISTVGGSLKWEYTEITVTVLNAVTVFLGASLGVSSINYQKNGDDE</sequence>
<dbReference type="InterPro" id="IPR031612">
    <property type="entry name" value="Phage_holin_Dp1"/>
</dbReference>
<keyword evidence="1" id="KW-0472">Membrane</keyword>
<organism evidence="2">
    <name type="scientific">Candidatus Enterococcus clewellii</name>
    <dbReference type="NCBI Taxonomy" id="1834193"/>
    <lineage>
        <taxon>Bacteria</taxon>
        <taxon>Bacillati</taxon>
        <taxon>Bacillota</taxon>
        <taxon>Bacilli</taxon>
        <taxon>Lactobacillales</taxon>
        <taxon>Enterococcaceae</taxon>
        <taxon>Enterococcus</taxon>
    </lineage>
</organism>
<evidence type="ECO:0000256" key="1">
    <source>
        <dbReference type="SAM" id="Phobius"/>
    </source>
</evidence>
<keyword evidence="1" id="KW-0812">Transmembrane</keyword>
<dbReference type="AlphaFoldDB" id="A0A242K812"/>
<evidence type="ECO:0000313" key="2">
    <source>
        <dbReference type="EMBL" id="OTP17303.1"/>
    </source>
</evidence>
<feature type="transmembrane region" description="Helical" evidence="1">
    <location>
        <begin position="38"/>
        <end position="59"/>
    </location>
</feature>
<keyword evidence="4" id="KW-1185">Reference proteome</keyword>
<dbReference type="EMBL" id="NGMM01000002">
    <property type="protein sequence ID" value="OTP17303.1"/>
    <property type="molecule type" value="Genomic_DNA"/>
</dbReference>
<evidence type="ECO:0000313" key="3">
    <source>
        <dbReference type="EMBL" id="WYJ90910.1"/>
    </source>
</evidence>
<dbReference type="RefSeq" id="WP_086348541.1">
    <property type="nucleotide sequence ID" value="NZ_CP147247.1"/>
</dbReference>
<protein>
    <recommendedName>
        <fullName evidence="5">Holin</fullName>
    </recommendedName>
</protein>
<accession>A0A242K812</accession>
<feature type="transmembrane region" description="Helical" evidence="1">
    <location>
        <begin position="12"/>
        <end position="31"/>
    </location>
</feature>
<reference evidence="2" key="1">
    <citation type="submission" date="2017-05" db="EMBL/GenBank/DDBJ databases">
        <title>The Genome Sequence of Enterococcus sp. 9E7_DIV0242.</title>
        <authorList>
            <consortium name="The Broad Institute Genomics Platform"/>
            <consortium name="The Broad Institute Genomic Center for Infectious Diseases"/>
            <person name="Earl A."/>
            <person name="Manson A."/>
            <person name="Schwartman J."/>
            <person name="Gilmore M."/>
            <person name="Abouelleil A."/>
            <person name="Cao P."/>
            <person name="Chapman S."/>
            <person name="Cusick C."/>
            <person name="Shea T."/>
            <person name="Young S."/>
            <person name="Neafsey D."/>
            <person name="Nusbaum C."/>
            <person name="Birren B."/>
        </authorList>
    </citation>
    <scope>NUCLEOTIDE SEQUENCE [LARGE SCALE GENOMIC DNA]</scope>
    <source>
        <strain evidence="2">9E7_DIV0242</strain>
    </source>
</reference>
<keyword evidence="1" id="KW-1133">Transmembrane helix</keyword>
<dbReference type="OrthoDB" id="1972048at2"/>
<reference evidence="3" key="3">
    <citation type="submission" date="2024-03" db="EMBL/GenBank/DDBJ databases">
        <title>The Genome Sequence of Enterococcus sp. DIV0242b.</title>
        <authorList>
            <consortium name="The Broad Institute Genomics Platform"/>
            <consortium name="The Broad Institute Microbial Omics Core"/>
            <consortium name="The Broad Institute Genomic Center for Infectious Diseases"/>
            <person name="Earl A."/>
            <person name="Manson A."/>
            <person name="Gilmore M."/>
            <person name="Schwartman J."/>
            <person name="Shea T."/>
            <person name="Abouelleil A."/>
            <person name="Cao P."/>
            <person name="Chapman S."/>
            <person name="Cusick C."/>
            <person name="Young S."/>
            <person name="Neafsey D."/>
            <person name="Nusbaum C."/>
            <person name="Birren B."/>
        </authorList>
    </citation>
    <scope>NUCLEOTIDE SEQUENCE</scope>
    <source>
        <strain evidence="3">9E7_DIV0242</strain>
    </source>
</reference>
<evidence type="ECO:0000313" key="4">
    <source>
        <dbReference type="Proteomes" id="UP000195141"/>
    </source>
</evidence>
<evidence type="ECO:0008006" key="5">
    <source>
        <dbReference type="Google" id="ProtNLM"/>
    </source>
</evidence>
<name>A0A242K812_9ENTE</name>